<evidence type="ECO:0000313" key="3">
    <source>
        <dbReference type="EMBL" id="MVM29132.1"/>
    </source>
</evidence>
<dbReference type="InterPro" id="IPR014710">
    <property type="entry name" value="RmlC-like_jellyroll"/>
</dbReference>
<keyword evidence="1" id="KW-1133">Transmembrane helix</keyword>
<feature type="domain" description="Cupin type-2" evidence="2">
    <location>
        <begin position="42"/>
        <end position="106"/>
    </location>
</feature>
<dbReference type="SUPFAM" id="SSF51182">
    <property type="entry name" value="RmlC-like cupins"/>
    <property type="match status" value="1"/>
</dbReference>
<organism evidence="3 4">
    <name type="scientific">Spirosoma arboris</name>
    <dbReference type="NCBI Taxonomy" id="2682092"/>
    <lineage>
        <taxon>Bacteria</taxon>
        <taxon>Pseudomonadati</taxon>
        <taxon>Bacteroidota</taxon>
        <taxon>Cytophagia</taxon>
        <taxon>Cytophagales</taxon>
        <taxon>Cytophagaceae</taxon>
        <taxon>Spirosoma</taxon>
    </lineage>
</organism>
<evidence type="ECO:0000313" key="4">
    <source>
        <dbReference type="Proteomes" id="UP000436006"/>
    </source>
</evidence>
<keyword evidence="1" id="KW-0472">Membrane</keyword>
<dbReference type="InterPro" id="IPR013096">
    <property type="entry name" value="Cupin_2"/>
</dbReference>
<dbReference type="Gene3D" id="2.60.120.10">
    <property type="entry name" value="Jelly Rolls"/>
    <property type="match status" value="1"/>
</dbReference>
<protein>
    <submittedName>
        <fullName evidence="3">Cupin domain-containing protein</fullName>
    </submittedName>
</protein>
<comment type="caution">
    <text evidence="3">The sequence shown here is derived from an EMBL/GenBank/DDBJ whole genome shotgun (WGS) entry which is preliminary data.</text>
</comment>
<reference evidence="3 4" key="1">
    <citation type="submission" date="2019-12" db="EMBL/GenBank/DDBJ databases">
        <title>Spirosoma sp. HMF4905 genome sequencing and assembly.</title>
        <authorList>
            <person name="Kang H."/>
            <person name="Cha I."/>
            <person name="Kim H."/>
            <person name="Joh K."/>
        </authorList>
    </citation>
    <scope>NUCLEOTIDE SEQUENCE [LARGE SCALE GENOMIC DNA]</scope>
    <source>
        <strain evidence="3 4">HMF4905</strain>
    </source>
</reference>
<proteinExistence type="predicted"/>
<keyword evidence="4" id="KW-1185">Reference proteome</keyword>
<dbReference type="AlphaFoldDB" id="A0A7K1S5N1"/>
<gene>
    <name evidence="3" type="ORF">GO755_03740</name>
</gene>
<dbReference type="InterPro" id="IPR011051">
    <property type="entry name" value="RmlC_Cupin_sf"/>
</dbReference>
<keyword evidence="1" id="KW-0812">Transmembrane</keyword>
<sequence>MEQVKNQIQLPLTIVNGPGDVIIFQRYYKNKKGQQAVEVENTIPPKGGPPMHVHYRQDESLTVIAGTMGIKEPGQPERYITVGQTVVWKAGQPHKFWNAGTDTLHCTGWVAPVDSFIFLLSEIHKSVNAGNGKPSLFDIAYLMRRYKSEFYMLEIPAFVQATFFPFMIFIGSLLGKYKKYADAPEPVQ</sequence>
<evidence type="ECO:0000256" key="1">
    <source>
        <dbReference type="SAM" id="Phobius"/>
    </source>
</evidence>
<dbReference type="EMBL" id="WPIN01000001">
    <property type="protein sequence ID" value="MVM29132.1"/>
    <property type="molecule type" value="Genomic_DNA"/>
</dbReference>
<accession>A0A7K1S5N1</accession>
<feature type="transmembrane region" description="Helical" evidence="1">
    <location>
        <begin position="150"/>
        <end position="174"/>
    </location>
</feature>
<dbReference type="Pfam" id="PF07883">
    <property type="entry name" value="Cupin_2"/>
    <property type="match status" value="1"/>
</dbReference>
<name>A0A7K1S5N1_9BACT</name>
<evidence type="ECO:0000259" key="2">
    <source>
        <dbReference type="Pfam" id="PF07883"/>
    </source>
</evidence>
<dbReference type="Proteomes" id="UP000436006">
    <property type="component" value="Unassembled WGS sequence"/>
</dbReference>
<dbReference type="RefSeq" id="WP_157583206.1">
    <property type="nucleotide sequence ID" value="NZ_WPIN01000001.1"/>
</dbReference>